<dbReference type="PANTHER" id="PTHR40084">
    <property type="entry name" value="PHOSPHOHYDROLASE, PHP FAMILY"/>
    <property type="match status" value="1"/>
</dbReference>
<dbReference type="Proteomes" id="UP000448943">
    <property type="component" value="Unassembled WGS sequence"/>
</dbReference>
<dbReference type="InterPro" id="IPR016195">
    <property type="entry name" value="Pol/histidinol_Pase-like"/>
</dbReference>
<dbReference type="SUPFAM" id="SSF47781">
    <property type="entry name" value="RuvA domain 2-like"/>
    <property type="match status" value="1"/>
</dbReference>
<dbReference type="CDD" id="cd19067">
    <property type="entry name" value="PfuEndoQ-like"/>
    <property type="match status" value="1"/>
</dbReference>
<gene>
    <name evidence="1" type="ORF">ERL59_01510</name>
</gene>
<evidence type="ECO:0000313" key="1">
    <source>
        <dbReference type="EMBL" id="NBI27647.1"/>
    </source>
</evidence>
<dbReference type="OrthoDB" id="9810135at2"/>
<proteinExistence type="predicted"/>
<sequence>MQTYYADLHIHIGRTNKGKAVKITASNDLTFYNIMEEASMRKGMDIIGIIDCQSPAVQEDIHYYLNEGTMIEVSGGGIQFRNTTMMLGSEIEIYDEGFGPAHVLAYLPNLHNMMDFSRWMSKHMKNVNLSTQRLYVPAKILQEEVIGRGGLFIPAHIFTPHKSAYGSCSSKLAHVFNLEFISAVELGLSADAEMAGLISELNEIPFLTNSDAHSLGKIAREYNQLKLKSPNFLELKKALLQMDGRKVTANFGLNPKLGKYNRTYCSNCSSILEENKSVVVRCTYCGSEKVVRGVYDRVVQIADQKSSKLDNRPPYYYQIPLEFIPGLGPRKLNQLLFRFGTEMNVLHQATRDQIREVVGEKLSNLIMLAKQGKSVIQTGGGGTYGKIR</sequence>
<organism evidence="1 2">
    <name type="scientific">Chengkuizengella marina</name>
    <dbReference type="NCBI Taxonomy" id="2507566"/>
    <lineage>
        <taxon>Bacteria</taxon>
        <taxon>Bacillati</taxon>
        <taxon>Bacillota</taxon>
        <taxon>Bacilli</taxon>
        <taxon>Bacillales</taxon>
        <taxon>Paenibacillaceae</taxon>
        <taxon>Chengkuizengella</taxon>
    </lineage>
</organism>
<dbReference type="PANTHER" id="PTHR40084:SF1">
    <property type="entry name" value="PHOSPHOTRANSFERASE"/>
    <property type="match status" value="1"/>
</dbReference>
<reference evidence="1 2" key="1">
    <citation type="submission" date="2019-01" db="EMBL/GenBank/DDBJ databases">
        <title>Chengkuizengella sp. nov., isolated from deep-sea sediment of East Pacific Ocean.</title>
        <authorList>
            <person name="Yang J."/>
            <person name="Lai Q."/>
            <person name="Shao Z."/>
        </authorList>
    </citation>
    <scope>NUCLEOTIDE SEQUENCE [LARGE SCALE GENOMIC DNA]</scope>
    <source>
        <strain evidence="1 2">YPA3-1-1</strain>
    </source>
</reference>
<name>A0A6N9PXC3_9BACL</name>
<dbReference type="EMBL" id="SIJB01000004">
    <property type="protein sequence ID" value="NBI27647.1"/>
    <property type="molecule type" value="Genomic_DNA"/>
</dbReference>
<dbReference type="Gene3D" id="1.10.150.20">
    <property type="entry name" value="5' to 3' exonuclease, C-terminal subdomain"/>
    <property type="match status" value="1"/>
</dbReference>
<comment type="caution">
    <text evidence="1">The sequence shown here is derived from an EMBL/GenBank/DDBJ whole genome shotgun (WGS) entry which is preliminary data.</text>
</comment>
<protein>
    <submittedName>
        <fullName evidence="1">TIGR00375 family protein</fullName>
    </submittedName>
</protein>
<dbReference type="Gene3D" id="3.20.20.140">
    <property type="entry name" value="Metal-dependent hydrolases"/>
    <property type="match status" value="1"/>
</dbReference>
<dbReference type="InterPro" id="IPR010994">
    <property type="entry name" value="RuvA_2-like"/>
</dbReference>
<dbReference type="SUPFAM" id="SSF89550">
    <property type="entry name" value="PHP domain-like"/>
    <property type="match status" value="1"/>
</dbReference>
<dbReference type="RefSeq" id="WP_160643776.1">
    <property type="nucleotide sequence ID" value="NZ_SIJB01000004.1"/>
</dbReference>
<keyword evidence="2" id="KW-1185">Reference proteome</keyword>
<accession>A0A6N9PXC3</accession>
<dbReference type="AlphaFoldDB" id="A0A6N9PXC3"/>
<evidence type="ECO:0000313" key="2">
    <source>
        <dbReference type="Proteomes" id="UP000448943"/>
    </source>
</evidence>